<protein>
    <submittedName>
        <fullName evidence="1">Putative secreted protein</fullName>
    </submittedName>
</protein>
<dbReference type="AlphaFoldDB" id="A0A2M4CE51"/>
<proteinExistence type="predicted"/>
<name>A0A2M4CE51_9DIPT</name>
<reference evidence="1" key="1">
    <citation type="submission" date="2018-01" db="EMBL/GenBank/DDBJ databases">
        <title>An insight into the sialome of Amazonian anophelines.</title>
        <authorList>
            <person name="Ribeiro J.M."/>
            <person name="Scarpassa V."/>
            <person name="Calvo E."/>
        </authorList>
    </citation>
    <scope>NUCLEOTIDE SEQUENCE</scope>
    <source>
        <tissue evidence="1">Salivary glands</tissue>
    </source>
</reference>
<dbReference type="EMBL" id="GGFJ01014485">
    <property type="protein sequence ID" value="MBW63626.1"/>
    <property type="molecule type" value="Transcribed_RNA"/>
</dbReference>
<organism evidence="1">
    <name type="scientific">Anopheles marajoara</name>
    <dbReference type="NCBI Taxonomy" id="58244"/>
    <lineage>
        <taxon>Eukaryota</taxon>
        <taxon>Metazoa</taxon>
        <taxon>Ecdysozoa</taxon>
        <taxon>Arthropoda</taxon>
        <taxon>Hexapoda</taxon>
        <taxon>Insecta</taxon>
        <taxon>Pterygota</taxon>
        <taxon>Neoptera</taxon>
        <taxon>Endopterygota</taxon>
        <taxon>Diptera</taxon>
        <taxon>Nematocera</taxon>
        <taxon>Culicoidea</taxon>
        <taxon>Culicidae</taxon>
        <taxon>Anophelinae</taxon>
        <taxon>Anopheles</taxon>
    </lineage>
</organism>
<accession>A0A2M4CE51</accession>
<sequence length="70" mass="7637">MRQPFLAACLSGCFGGRCRIMMVSSLHTFTSLETRDRGGGNVPHLSHTCRHDAAAVAAAKLPLVVRVFFY</sequence>
<evidence type="ECO:0000313" key="1">
    <source>
        <dbReference type="EMBL" id="MBW63626.1"/>
    </source>
</evidence>